<feature type="compositionally biased region" description="Pro residues" evidence="10">
    <location>
        <begin position="27"/>
        <end position="40"/>
    </location>
</feature>
<dbReference type="InterPro" id="IPR001163">
    <property type="entry name" value="Sm_dom_euk/arc"/>
</dbReference>
<comment type="caution">
    <text evidence="12">The sequence shown here is derived from an EMBL/GenBank/DDBJ whole genome shotgun (WGS) entry which is preliminary data.</text>
</comment>
<dbReference type="STRING" id="420778.A0A1S8BKV5"/>
<protein>
    <recommendedName>
        <fullName evidence="9">Sm protein F</fullName>
    </recommendedName>
</protein>
<name>A0A1S8BKV5_9PEZI</name>
<dbReference type="PANTHER" id="PTHR11021">
    <property type="entry name" value="SMALL NUCLEAR RIBONUCLEOPROTEIN F SNRNP-F"/>
    <property type="match status" value="1"/>
</dbReference>
<evidence type="ECO:0000256" key="6">
    <source>
        <dbReference type="ARBA" id="ARBA00023187"/>
    </source>
</evidence>
<evidence type="ECO:0000313" key="13">
    <source>
        <dbReference type="Proteomes" id="UP000190776"/>
    </source>
</evidence>
<dbReference type="Gene3D" id="2.30.30.100">
    <property type="match status" value="1"/>
</dbReference>
<feature type="region of interest" description="Disordered" evidence="10">
    <location>
        <begin position="25"/>
        <end position="47"/>
    </location>
</feature>
<evidence type="ECO:0000256" key="8">
    <source>
        <dbReference type="ARBA" id="ARBA00023274"/>
    </source>
</evidence>
<dbReference type="OrthoDB" id="409625at2759"/>
<organism evidence="12 13">
    <name type="scientific">Diplodia seriata</name>
    <dbReference type="NCBI Taxonomy" id="420778"/>
    <lineage>
        <taxon>Eukaryota</taxon>
        <taxon>Fungi</taxon>
        <taxon>Dikarya</taxon>
        <taxon>Ascomycota</taxon>
        <taxon>Pezizomycotina</taxon>
        <taxon>Dothideomycetes</taxon>
        <taxon>Dothideomycetes incertae sedis</taxon>
        <taxon>Botryosphaeriales</taxon>
        <taxon>Botryosphaeriaceae</taxon>
        <taxon>Diplodia</taxon>
    </lineage>
</organism>
<dbReference type="GO" id="GO:0005685">
    <property type="term" value="C:U1 snRNP"/>
    <property type="evidence" value="ECO:0007669"/>
    <property type="project" value="TreeGrafter"/>
</dbReference>
<dbReference type="SUPFAM" id="SSF50182">
    <property type="entry name" value="Sm-like ribonucleoproteins"/>
    <property type="match status" value="1"/>
</dbReference>
<evidence type="ECO:0000256" key="4">
    <source>
        <dbReference type="ARBA" id="ARBA00022728"/>
    </source>
</evidence>
<dbReference type="AlphaFoldDB" id="A0A1S8BKV5"/>
<keyword evidence="5" id="KW-0694">RNA-binding</keyword>
<evidence type="ECO:0000259" key="11">
    <source>
        <dbReference type="PROSITE" id="PS52002"/>
    </source>
</evidence>
<dbReference type="EMBL" id="MSZU01000075">
    <property type="protein sequence ID" value="OMP88180.1"/>
    <property type="molecule type" value="Genomic_DNA"/>
</dbReference>
<evidence type="ECO:0000256" key="5">
    <source>
        <dbReference type="ARBA" id="ARBA00022884"/>
    </source>
</evidence>
<dbReference type="InterPro" id="IPR034100">
    <property type="entry name" value="Sm_F"/>
</dbReference>
<evidence type="ECO:0000256" key="7">
    <source>
        <dbReference type="ARBA" id="ARBA00023242"/>
    </source>
</evidence>
<dbReference type="InterPro" id="IPR016487">
    <property type="entry name" value="Lsm6/sSmF"/>
</dbReference>
<sequence>MSVRASLRPQLPPMLTLSGFFARQPAPHAPEPVRHPPPAAQPALPRRDASLQADTIFSHSVNQEIRVRLKWGYTEYTGTLISADSYMNLQLANTEEFIDGKSTGTLGQVLFRCNNVLWISAKDASEPGKSNDTEMSG</sequence>
<dbReference type="InterPro" id="IPR047575">
    <property type="entry name" value="Sm"/>
</dbReference>
<keyword evidence="3" id="KW-0507">mRNA processing</keyword>
<evidence type="ECO:0000313" key="12">
    <source>
        <dbReference type="EMBL" id="OMP88180.1"/>
    </source>
</evidence>
<evidence type="ECO:0000256" key="1">
    <source>
        <dbReference type="ARBA" id="ARBA00004123"/>
    </source>
</evidence>
<dbReference type="Proteomes" id="UP000190776">
    <property type="component" value="Unassembled WGS sequence"/>
</dbReference>
<feature type="domain" description="Sm" evidence="11">
    <location>
        <begin position="52"/>
        <end position="125"/>
    </location>
</feature>
<dbReference type="InterPro" id="IPR010920">
    <property type="entry name" value="LSM_dom_sf"/>
</dbReference>
<proteinExistence type="inferred from homology"/>
<evidence type="ECO:0000256" key="10">
    <source>
        <dbReference type="SAM" id="MobiDB-lite"/>
    </source>
</evidence>
<evidence type="ECO:0000256" key="2">
    <source>
        <dbReference type="ARBA" id="ARBA00007927"/>
    </source>
</evidence>
<dbReference type="GO" id="GO:0003723">
    <property type="term" value="F:RNA binding"/>
    <property type="evidence" value="ECO:0007669"/>
    <property type="project" value="UniProtKB-KW"/>
</dbReference>
<comment type="similarity">
    <text evidence="2">Belongs to the snRNP Sm proteins family. SmF/LSm6 subfamily.</text>
</comment>
<evidence type="ECO:0000256" key="9">
    <source>
        <dbReference type="ARBA" id="ARBA00030144"/>
    </source>
</evidence>
<dbReference type="GO" id="GO:0034715">
    <property type="term" value="C:pICln-Sm protein complex"/>
    <property type="evidence" value="ECO:0007669"/>
    <property type="project" value="TreeGrafter"/>
</dbReference>
<dbReference type="Pfam" id="PF01423">
    <property type="entry name" value="LSM"/>
    <property type="match status" value="1"/>
</dbReference>
<accession>A0A1S8BKV5</accession>
<dbReference type="GO" id="GO:0000398">
    <property type="term" value="P:mRNA splicing, via spliceosome"/>
    <property type="evidence" value="ECO:0007669"/>
    <property type="project" value="InterPro"/>
</dbReference>
<gene>
    <name evidence="12" type="ORF">BK809_0002937</name>
</gene>
<dbReference type="PANTHER" id="PTHR11021:SF0">
    <property type="entry name" value="SMALL NUCLEAR RIBONUCLEOPROTEIN F"/>
    <property type="match status" value="1"/>
</dbReference>
<dbReference type="SMART" id="SM00651">
    <property type="entry name" value="Sm"/>
    <property type="match status" value="1"/>
</dbReference>
<keyword evidence="6" id="KW-0508">mRNA splicing</keyword>
<keyword evidence="7" id="KW-0539">Nucleus</keyword>
<dbReference type="CDD" id="cd01722">
    <property type="entry name" value="Sm_F"/>
    <property type="match status" value="1"/>
</dbReference>
<comment type="subcellular location">
    <subcellularLocation>
        <location evidence="1">Nucleus</location>
    </subcellularLocation>
</comment>
<keyword evidence="4" id="KW-0747">Spliceosome</keyword>
<reference evidence="12 13" key="1">
    <citation type="submission" date="2017-01" db="EMBL/GenBank/DDBJ databases">
        <title>Draft genome sequence of Diplodia seriata F98.1, a fungal species involved in grapevine trunk diseases.</title>
        <authorList>
            <person name="Robert-Siegwald G."/>
            <person name="Vallet J."/>
            <person name="Abou-Mansour E."/>
            <person name="Xu J."/>
            <person name="Rey P."/>
            <person name="Bertsch C."/>
            <person name="Rego C."/>
            <person name="Larignon P."/>
            <person name="Fontaine F."/>
            <person name="Lebrun M.-H."/>
        </authorList>
    </citation>
    <scope>NUCLEOTIDE SEQUENCE [LARGE SCALE GENOMIC DNA]</scope>
    <source>
        <strain evidence="12 13">F98.1</strain>
    </source>
</reference>
<dbReference type="PROSITE" id="PS52002">
    <property type="entry name" value="SM"/>
    <property type="match status" value="1"/>
</dbReference>
<dbReference type="GO" id="GO:0071013">
    <property type="term" value="C:catalytic step 2 spliceosome"/>
    <property type="evidence" value="ECO:0007669"/>
    <property type="project" value="TreeGrafter"/>
</dbReference>
<evidence type="ECO:0000256" key="3">
    <source>
        <dbReference type="ARBA" id="ARBA00022664"/>
    </source>
</evidence>
<keyword evidence="8 12" id="KW-0687">Ribonucleoprotein</keyword>